<keyword evidence="3 6" id="KW-1133">Transmembrane helix</keyword>
<feature type="transmembrane region" description="Helical" evidence="6">
    <location>
        <begin position="20"/>
        <end position="44"/>
    </location>
</feature>
<dbReference type="AlphaFoldDB" id="A0A0V8RXJ0"/>
<evidence type="ECO:0000313" key="8">
    <source>
        <dbReference type="EMBL" id="KSW12793.1"/>
    </source>
</evidence>
<keyword evidence="2 6" id="KW-0812">Transmembrane</keyword>
<dbReference type="Pfam" id="PF12698">
    <property type="entry name" value="ABC2_membrane_3"/>
    <property type="match status" value="2"/>
</dbReference>
<accession>A0A0V8RXJ0</accession>
<evidence type="ECO:0000256" key="4">
    <source>
        <dbReference type="ARBA" id="ARBA00023136"/>
    </source>
</evidence>
<feature type="transmembrane region" description="Helical" evidence="6">
    <location>
        <begin position="695"/>
        <end position="717"/>
    </location>
</feature>
<evidence type="ECO:0000259" key="7">
    <source>
        <dbReference type="Pfam" id="PF12698"/>
    </source>
</evidence>
<dbReference type="Gene3D" id="1.10.287.1490">
    <property type="match status" value="1"/>
</dbReference>
<feature type="region of interest" description="Disordered" evidence="5">
    <location>
        <begin position="423"/>
        <end position="442"/>
    </location>
</feature>
<dbReference type="NCBIfam" id="TIGR03061">
    <property type="entry name" value="pip_yhgE_Nterm"/>
    <property type="match status" value="1"/>
</dbReference>
<dbReference type="GO" id="GO:0016020">
    <property type="term" value="C:membrane"/>
    <property type="evidence" value="ECO:0007669"/>
    <property type="project" value="UniProtKB-SubCell"/>
</dbReference>
<feature type="compositionally biased region" description="Low complexity" evidence="5">
    <location>
        <begin position="423"/>
        <end position="440"/>
    </location>
</feature>
<proteinExistence type="predicted"/>
<organism evidence="8 9">
    <name type="scientific">Schaalia odontolytica</name>
    <dbReference type="NCBI Taxonomy" id="1660"/>
    <lineage>
        <taxon>Bacteria</taxon>
        <taxon>Bacillati</taxon>
        <taxon>Actinomycetota</taxon>
        <taxon>Actinomycetes</taxon>
        <taxon>Actinomycetales</taxon>
        <taxon>Actinomycetaceae</taxon>
        <taxon>Schaalia</taxon>
    </lineage>
</organism>
<evidence type="ECO:0000256" key="3">
    <source>
        <dbReference type="ARBA" id="ARBA00022989"/>
    </source>
</evidence>
<dbReference type="GO" id="GO:0140359">
    <property type="term" value="F:ABC-type transporter activity"/>
    <property type="evidence" value="ECO:0007669"/>
    <property type="project" value="InterPro"/>
</dbReference>
<dbReference type="PANTHER" id="PTHR43077">
    <property type="entry name" value="TRANSPORT PERMEASE YVFS-RELATED"/>
    <property type="match status" value="1"/>
</dbReference>
<evidence type="ECO:0000313" key="9">
    <source>
        <dbReference type="Proteomes" id="UP000054686"/>
    </source>
</evidence>
<dbReference type="InterPro" id="IPR051328">
    <property type="entry name" value="T7SS_ABC-Transporter"/>
</dbReference>
<gene>
    <name evidence="8" type="ORF">APY09_00020</name>
</gene>
<dbReference type="PANTHER" id="PTHR43077:SF10">
    <property type="entry name" value="TRANSPORT PERMEASE PROTEIN"/>
    <property type="match status" value="1"/>
</dbReference>
<feature type="transmembrane region" description="Helical" evidence="6">
    <location>
        <begin position="521"/>
        <end position="538"/>
    </location>
</feature>
<feature type="transmembrane region" description="Helical" evidence="6">
    <location>
        <begin position="612"/>
        <end position="632"/>
    </location>
</feature>
<feature type="domain" description="ABC-2 type transporter transmembrane" evidence="7">
    <location>
        <begin position="481"/>
        <end position="711"/>
    </location>
</feature>
<dbReference type="EMBL" id="LLVT01000001">
    <property type="protein sequence ID" value="KSW12793.1"/>
    <property type="molecule type" value="Genomic_DNA"/>
</dbReference>
<dbReference type="InterPro" id="IPR013525">
    <property type="entry name" value="ABC2_TM"/>
</dbReference>
<dbReference type="Gene3D" id="3.40.1710.10">
    <property type="entry name" value="abc type-2 transporter like domain"/>
    <property type="match status" value="1"/>
</dbReference>
<dbReference type="Proteomes" id="UP000054686">
    <property type="component" value="Unassembled WGS sequence"/>
</dbReference>
<dbReference type="RefSeq" id="WP_060565633.1">
    <property type="nucleotide sequence ID" value="NZ_CP040006.1"/>
</dbReference>
<evidence type="ECO:0000256" key="5">
    <source>
        <dbReference type="SAM" id="MobiDB-lite"/>
    </source>
</evidence>
<feature type="transmembrane region" description="Helical" evidence="6">
    <location>
        <begin position="639"/>
        <end position="664"/>
    </location>
</feature>
<feature type="domain" description="ABC-2 type transporter transmembrane" evidence="7">
    <location>
        <begin position="20"/>
        <end position="181"/>
    </location>
</feature>
<reference evidence="8 9" key="1">
    <citation type="submission" date="2015-10" db="EMBL/GenBank/DDBJ databases">
        <title>Draft Genome of Actinomyces odontolyticus subsp. actinosynbacter strain XH001.</title>
        <authorList>
            <person name="Mclean J.S."/>
            <person name="He X."/>
        </authorList>
    </citation>
    <scope>NUCLEOTIDE SEQUENCE [LARGE SCALE GENOMIC DNA]</scope>
    <source>
        <strain evidence="8 9">XH001</strain>
    </source>
</reference>
<evidence type="ECO:0000256" key="6">
    <source>
        <dbReference type="SAM" id="Phobius"/>
    </source>
</evidence>
<keyword evidence="4 6" id="KW-0472">Membrane</keyword>
<dbReference type="OrthoDB" id="9811483at2"/>
<comment type="caution">
    <text evidence="8">The sequence shown here is derived from an EMBL/GenBank/DDBJ whole genome shotgun (WGS) entry which is preliminary data.</text>
</comment>
<evidence type="ECO:0000256" key="1">
    <source>
        <dbReference type="ARBA" id="ARBA00004141"/>
    </source>
</evidence>
<protein>
    <submittedName>
        <fullName evidence="8">ABC transporter</fullName>
    </submittedName>
</protein>
<comment type="subcellular location">
    <subcellularLocation>
        <location evidence="1">Membrane</location>
        <topology evidence="1">Multi-pass membrane protein</topology>
    </subcellularLocation>
</comment>
<evidence type="ECO:0000256" key="2">
    <source>
        <dbReference type="ARBA" id="ARBA00022692"/>
    </source>
</evidence>
<name>A0A0V8RXJ0_9ACTO</name>
<feature type="transmembrane region" description="Helical" evidence="6">
    <location>
        <begin position="578"/>
        <end position="600"/>
    </location>
</feature>
<dbReference type="InterPro" id="IPR017500">
    <property type="entry name" value="Phage_infect_YhgE_N"/>
</dbReference>
<sequence length="734" mass="75645">MRTIWAIYRADLRRAHRSLIASVVVFGLVVIPSLFTWFNVAASWDPFGNTKSLRIAIANTDAGYKSDLVPLRINIGDSVVSALRKNDNFDWVIASEDEAVEGTRSGEYYAAIVIPSDFSQEMLTFFDGGASSAPMTYYVNEKKNGISPKIAGQGAEAVSAQVNQIFVQTLSEVALDTATSVGSALSSPTAVNTVTALDNRVQTVASRLRTASDSADAYASLVGSSVTLIDSTSTLVDGLGSAKGSAQSAVSSAQAGASGLGSAASAAVSSVSDAISSSQSSLSSLSSAVESVYANGSTSASDAASTLRSQASVLDTQATSFASIKSTLEALPGSPVSQSSLDRLQAASDRLTEVANGLRAAASELDSKVANAEAGHATVNGLIAQARSAVDGLSSDYETNLRPQLESLASTLASAQSSLSAARTSLEGATSTASNGSGSAREGLTQLRDNLTGAAASLREAAGKLDSLHASISDALASGDLTTLGTIIGNNPEALAAAIAAPVGVEKTPVYPVANFGSQMAPLYTILALWVGSVLMVVSMRSDVTDSNVADGLPEGDPLRATLTAKPVGLAAGYLGRYLIFGTIALTQATLLGLGDLYFLKVQHAHPLQFMGTLWLTAVVFSFLMYTLIATFGNAGKALGVLLLVLQISGAGGAFPLAILPSFFSSVSPFLPATHAITALRASIAGYAGHEYADAMWFLASFILFAAFLGLALRPLLVRNNRRMVAKLESTKLL</sequence>